<reference evidence="1" key="1">
    <citation type="submission" date="2014-09" db="EMBL/GenBank/DDBJ databases">
        <authorList>
            <person name="Magalhaes I.L.F."/>
            <person name="Oliveira U."/>
            <person name="Santos F.R."/>
            <person name="Vidigal T.H.D.A."/>
            <person name="Brescovit A.D."/>
            <person name="Santos A.J."/>
        </authorList>
    </citation>
    <scope>NUCLEOTIDE SEQUENCE</scope>
    <source>
        <tissue evidence="1">Shoot tissue taken approximately 20 cm above the soil surface</tissue>
    </source>
</reference>
<reference evidence="1" key="2">
    <citation type="journal article" date="2015" name="Data Brief">
        <title>Shoot transcriptome of the giant reed, Arundo donax.</title>
        <authorList>
            <person name="Barrero R.A."/>
            <person name="Guerrero F.D."/>
            <person name="Moolhuijzen P."/>
            <person name="Goolsby J.A."/>
            <person name="Tidwell J."/>
            <person name="Bellgard S.E."/>
            <person name="Bellgard M.I."/>
        </authorList>
    </citation>
    <scope>NUCLEOTIDE SEQUENCE</scope>
    <source>
        <tissue evidence="1">Shoot tissue taken approximately 20 cm above the soil surface</tissue>
    </source>
</reference>
<name>A0A0A9GI69_ARUDO</name>
<dbReference type="EMBL" id="GBRH01173739">
    <property type="protein sequence ID" value="JAE24157.1"/>
    <property type="molecule type" value="Transcribed_RNA"/>
</dbReference>
<organism evidence="1">
    <name type="scientific">Arundo donax</name>
    <name type="common">Giant reed</name>
    <name type="synonym">Donax arundinaceus</name>
    <dbReference type="NCBI Taxonomy" id="35708"/>
    <lineage>
        <taxon>Eukaryota</taxon>
        <taxon>Viridiplantae</taxon>
        <taxon>Streptophyta</taxon>
        <taxon>Embryophyta</taxon>
        <taxon>Tracheophyta</taxon>
        <taxon>Spermatophyta</taxon>
        <taxon>Magnoliopsida</taxon>
        <taxon>Liliopsida</taxon>
        <taxon>Poales</taxon>
        <taxon>Poaceae</taxon>
        <taxon>PACMAD clade</taxon>
        <taxon>Arundinoideae</taxon>
        <taxon>Arundineae</taxon>
        <taxon>Arundo</taxon>
    </lineage>
</organism>
<dbReference type="AlphaFoldDB" id="A0A0A9GI69"/>
<sequence>MDHQSNPIDESGGEVRLMPAVLGWNHQSLAASALLLRWKQVRVGYGAAELNRGGC</sequence>
<proteinExistence type="predicted"/>
<accession>A0A0A9GI69</accession>
<protein>
    <submittedName>
        <fullName evidence="1">Uncharacterized protein</fullName>
    </submittedName>
</protein>
<evidence type="ECO:0000313" key="1">
    <source>
        <dbReference type="EMBL" id="JAE24157.1"/>
    </source>
</evidence>